<protein>
    <submittedName>
        <fullName evidence="1">Uncharacterized protein</fullName>
    </submittedName>
</protein>
<dbReference type="EMBL" id="JASBWS010000014">
    <property type="protein sequence ID" value="KAJ9112826.1"/>
    <property type="molecule type" value="Genomic_DNA"/>
</dbReference>
<comment type="caution">
    <text evidence="1">The sequence shown here is derived from an EMBL/GenBank/DDBJ whole genome shotgun (WGS) entry which is preliminary data.</text>
</comment>
<evidence type="ECO:0000313" key="1">
    <source>
        <dbReference type="EMBL" id="KAJ9112826.1"/>
    </source>
</evidence>
<reference evidence="1" key="1">
    <citation type="submission" date="2023-04" db="EMBL/GenBank/DDBJ databases">
        <title>Draft Genome sequencing of Naganishia species isolated from polar environments using Oxford Nanopore Technology.</title>
        <authorList>
            <person name="Leo P."/>
            <person name="Venkateswaran K."/>
        </authorList>
    </citation>
    <scope>NUCLEOTIDE SEQUENCE</scope>
    <source>
        <strain evidence="1">MNA-CCFEE 5262</strain>
    </source>
</reference>
<dbReference type="Proteomes" id="UP001230649">
    <property type="component" value="Unassembled WGS sequence"/>
</dbReference>
<gene>
    <name evidence="1" type="ORF">QFC20_002154</name>
</gene>
<name>A0ACC2WPR6_9TREE</name>
<proteinExistence type="predicted"/>
<evidence type="ECO:0000313" key="2">
    <source>
        <dbReference type="Proteomes" id="UP001230649"/>
    </source>
</evidence>
<sequence length="168" mass="18271">MQKDTNPEAVATSTHEVQDKAARIIQRAYRRSRARSPSPVYLELPVDHAIKGSDFGPGDVEADDLHPGVLLVAPGDAKKSEAAEVDAHTCTVEELCAPHHGELSNMFAVTVSSGHFKGIPAERIAKLCGTSMKPPHLAANYMREEAAARTLQPFFRRAKRAESQMSNV</sequence>
<organism evidence="1 2">
    <name type="scientific">Naganishia adeliensis</name>
    <dbReference type="NCBI Taxonomy" id="92952"/>
    <lineage>
        <taxon>Eukaryota</taxon>
        <taxon>Fungi</taxon>
        <taxon>Dikarya</taxon>
        <taxon>Basidiomycota</taxon>
        <taxon>Agaricomycotina</taxon>
        <taxon>Tremellomycetes</taxon>
        <taxon>Filobasidiales</taxon>
        <taxon>Filobasidiaceae</taxon>
        <taxon>Naganishia</taxon>
    </lineage>
</organism>
<keyword evidence="2" id="KW-1185">Reference proteome</keyword>
<accession>A0ACC2WPR6</accession>